<dbReference type="SUPFAM" id="SSF50331">
    <property type="entry name" value="MOP-like"/>
    <property type="match status" value="1"/>
</dbReference>
<dbReference type="EMBL" id="FTOG01000001">
    <property type="protein sequence ID" value="SIS42091.1"/>
    <property type="molecule type" value="Genomic_DNA"/>
</dbReference>
<dbReference type="STRING" id="453582.SAMN05421580_101135"/>
<dbReference type="AlphaFoldDB" id="A0A1N7IYM9"/>
<dbReference type="GO" id="GO:0015689">
    <property type="term" value="P:molybdate ion transport"/>
    <property type="evidence" value="ECO:0007669"/>
    <property type="project" value="InterPro"/>
</dbReference>
<dbReference type="PROSITE" id="PS51866">
    <property type="entry name" value="MOP"/>
    <property type="match status" value="1"/>
</dbReference>
<feature type="domain" description="Mop" evidence="3">
    <location>
        <begin position="2"/>
        <end position="67"/>
    </location>
</feature>
<evidence type="ECO:0000313" key="5">
    <source>
        <dbReference type="Proteomes" id="UP000186221"/>
    </source>
</evidence>
<gene>
    <name evidence="4" type="ORF">SAMN05421580_101135</name>
</gene>
<accession>A0A1N7IYM9</accession>
<evidence type="ECO:0000313" key="4">
    <source>
        <dbReference type="EMBL" id="SIS42091.1"/>
    </source>
</evidence>
<name>A0A1N7IYM9_9RHOB</name>
<dbReference type="Pfam" id="PF03459">
    <property type="entry name" value="TOBE"/>
    <property type="match status" value="1"/>
</dbReference>
<keyword evidence="5" id="KW-1185">Reference proteome</keyword>
<evidence type="ECO:0000256" key="2">
    <source>
        <dbReference type="PROSITE-ProRule" id="PRU01213"/>
    </source>
</evidence>
<dbReference type="OrthoDB" id="122515at2"/>
<reference evidence="5" key="1">
    <citation type="submission" date="2017-01" db="EMBL/GenBank/DDBJ databases">
        <authorList>
            <person name="Varghese N."/>
            <person name="Submissions S."/>
        </authorList>
    </citation>
    <scope>NUCLEOTIDE SEQUENCE [LARGE SCALE GENOMIC DNA]</scope>
    <source>
        <strain evidence="5">DSM 19945</strain>
    </source>
</reference>
<keyword evidence="1 2" id="KW-0500">Molybdenum</keyword>
<sequence length="68" mass="6835">MKLSARNILDGTITAVEVGQVTTHVKLDIGGATITASITNEAAADLGLKVGEKACAVIKSSDVIIGIA</sequence>
<dbReference type="NCBIfam" id="TIGR00638">
    <property type="entry name" value="Mop"/>
    <property type="match status" value="1"/>
</dbReference>
<protein>
    <submittedName>
        <fullName evidence="4">Molybdenum-pterin binding domain-containing protein</fullName>
    </submittedName>
</protein>
<evidence type="ECO:0000256" key="1">
    <source>
        <dbReference type="ARBA" id="ARBA00022505"/>
    </source>
</evidence>
<evidence type="ECO:0000259" key="3">
    <source>
        <dbReference type="PROSITE" id="PS51866"/>
    </source>
</evidence>
<dbReference type="InterPro" id="IPR005116">
    <property type="entry name" value="Transp-assoc_OB_typ1"/>
</dbReference>
<dbReference type="InterPro" id="IPR008995">
    <property type="entry name" value="Mo/tungstate-bd_C_term_dom"/>
</dbReference>
<dbReference type="RefSeq" id="WP_076483116.1">
    <property type="nucleotide sequence ID" value="NZ_FTOG01000001.1"/>
</dbReference>
<proteinExistence type="predicted"/>
<dbReference type="InterPro" id="IPR004606">
    <property type="entry name" value="Mop_domain"/>
</dbReference>
<organism evidence="4 5">
    <name type="scientific">Rhodobacter aestuarii</name>
    <dbReference type="NCBI Taxonomy" id="453582"/>
    <lineage>
        <taxon>Bacteria</taxon>
        <taxon>Pseudomonadati</taxon>
        <taxon>Pseudomonadota</taxon>
        <taxon>Alphaproteobacteria</taxon>
        <taxon>Rhodobacterales</taxon>
        <taxon>Rhodobacter group</taxon>
        <taxon>Rhodobacter</taxon>
    </lineage>
</organism>
<dbReference type="Gene3D" id="2.40.50.100">
    <property type="match status" value="1"/>
</dbReference>
<dbReference type="Proteomes" id="UP000186221">
    <property type="component" value="Unassembled WGS sequence"/>
</dbReference>